<evidence type="ECO:0000256" key="11">
    <source>
        <dbReference type="SAM" id="MobiDB-lite"/>
    </source>
</evidence>
<dbReference type="PANTHER" id="PTHR12949:SF0">
    <property type="entry name" value="DNA-DIRECTED RNA POLYMERASE III SUBUNIT RPC3"/>
    <property type="match status" value="1"/>
</dbReference>
<evidence type="ECO:0000256" key="6">
    <source>
        <dbReference type="ARBA" id="ARBA00022478"/>
    </source>
</evidence>
<evidence type="ECO:0000256" key="7">
    <source>
        <dbReference type="ARBA" id="ARBA00023163"/>
    </source>
</evidence>
<dbReference type="InterPro" id="IPR036388">
    <property type="entry name" value="WH-like_DNA-bd_sf"/>
</dbReference>
<keyword evidence="8 10" id="KW-0539">Nucleus</keyword>
<feature type="compositionally biased region" description="Basic and acidic residues" evidence="11">
    <location>
        <begin position="187"/>
        <end position="201"/>
    </location>
</feature>
<keyword evidence="16" id="KW-1185">Reference proteome</keyword>
<comment type="similarity">
    <text evidence="2 10">Belongs to the RNA polymerase beta chain family.</text>
</comment>
<evidence type="ECO:0000256" key="3">
    <source>
        <dbReference type="ARBA" id="ARBA00007206"/>
    </source>
</evidence>
<dbReference type="GeneID" id="33561538"/>
<evidence type="ECO:0000256" key="9">
    <source>
        <dbReference type="ARBA" id="ARBA00025127"/>
    </source>
</evidence>
<evidence type="ECO:0000313" key="15">
    <source>
        <dbReference type="EMBL" id="ORZ06290.1"/>
    </source>
</evidence>
<dbReference type="GO" id="GO:0005666">
    <property type="term" value="C:RNA polymerase III complex"/>
    <property type="evidence" value="ECO:0007669"/>
    <property type="project" value="UniProtKB-UniRule"/>
</dbReference>
<comment type="subcellular location">
    <subcellularLocation>
        <location evidence="1 10">Nucleus</location>
    </subcellularLocation>
</comment>
<evidence type="ECO:0000259" key="13">
    <source>
        <dbReference type="Pfam" id="PF08221"/>
    </source>
</evidence>
<evidence type="ECO:0000256" key="5">
    <source>
        <dbReference type="ARBA" id="ARBA00016689"/>
    </source>
</evidence>
<evidence type="ECO:0000259" key="14">
    <source>
        <dbReference type="Pfam" id="PF22536"/>
    </source>
</evidence>
<feature type="domain" description="DNA-directed RNA polymerase III subunit RPC3 winged-helix" evidence="14">
    <location>
        <begin position="404"/>
        <end position="480"/>
    </location>
</feature>
<dbReference type="FunFam" id="1.10.10.10:FF:000218">
    <property type="entry name" value="DNA-directed RNA polymerase III subunit RPC3"/>
    <property type="match status" value="1"/>
</dbReference>
<evidence type="ECO:0000256" key="4">
    <source>
        <dbReference type="ARBA" id="ARBA00011206"/>
    </source>
</evidence>
<dbReference type="OrthoDB" id="272392at2759"/>
<dbReference type="Gene3D" id="1.10.10.10">
    <property type="entry name" value="Winged helix-like DNA-binding domain superfamily/Winged helix DNA-binding domain"/>
    <property type="match status" value="4"/>
</dbReference>
<dbReference type="Pfam" id="PF08221">
    <property type="entry name" value="HTH_9"/>
    <property type="match status" value="1"/>
</dbReference>
<dbReference type="InterPro" id="IPR036390">
    <property type="entry name" value="WH_DNA-bd_sf"/>
</dbReference>
<dbReference type="STRING" id="64571.A0A1Y2GCT5"/>
<dbReference type="GO" id="GO:0003697">
    <property type="term" value="F:single-stranded DNA binding"/>
    <property type="evidence" value="ECO:0007669"/>
    <property type="project" value="UniProtKB-UniRule"/>
</dbReference>
<feature type="domain" description="RNA polymerase III subunit RPC82-related helix-turn-helix" evidence="13">
    <location>
        <begin position="8"/>
        <end position="67"/>
    </location>
</feature>
<organism evidence="15 16">
    <name type="scientific">Lobosporangium transversale</name>
    <dbReference type="NCBI Taxonomy" id="64571"/>
    <lineage>
        <taxon>Eukaryota</taxon>
        <taxon>Fungi</taxon>
        <taxon>Fungi incertae sedis</taxon>
        <taxon>Mucoromycota</taxon>
        <taxon>Mortierellomycotina</taxon>
        <taxon>Mortierellomycetes</taxon>
        <taxon>Mortierellales</taxon>
        <taxon>Mortierellaceae</taxon>
        <taxon>Lobosporangium</taxon>
    </lineage>
</organism>
<dbReference type="AlphaFoldDB" id="A0A1Y2GCT5"/>
<dbReference type="SUPFAM" id="SSF46785">
    <property type="entry name" value="Winged helix' DNA-binding domain"/>
    <property type="match status" value="1"/>
</dbReference>
<comment type="function">
    <text evidence="9 10">DNA-dependent RNA polymerase catalyzes the transcription of DNA into RNA using the four ribonucleoside triphosphates as substrates. Specific core component of RNA polymerase III which synthesizes small RNAs, such as 5S rRNA and tRNAs.</text>
</comment>
<dbReference type="Proteomes" id="UP000193648">
    <property type="component" value="Unassembled WGS sequence"/>
</dbReference>
<dbReference type="InterPro" id="IPR013197">
    <property type="entry name" value="RNA_pol_III_RPC82-rel_HTH"/>
</dbReference>
<evidence type="ECO:0000313" key="16">
    <source>
        <dbReference type="Proteomes" id="UP000193648"/>
    </source>
</evidence>
<dbReference type="FunCoup" id="A0A1Y2GCT5">
    <property type="interactions" value="773"/>
</dbReference>
<name>A0A1Y2GCT5_9FUNG</name>
<dbReference type="EMBL" id="MCFF01000046">
    <property type="protein sequence ID" value="ORZ06290.1"/>
    <property type="molecule type" value="Genomic_DNA"/>
</dbReference>
<dbReference type="InterPro" id="IPR008806">
    <property type="entry name" value="RNA_pol_III_Rpc82_C"/>
</dbReference>
<feature type="region of interest" description="Disordered" evidence="11">
    <location>
        <begin position="186"/>
        <end position="206"/>
    </location>
</feature>
<gene>
    <name evidence="15" type="ORF">BCR41DRAFT_168242</name>
</gene>
<feature type="domain" description="RNA polymerase III Rpc82 C -terminal" evidence="12">
    <location>
        <begin position="166"/>
        <end position="399"/>
    </location>
</feature>
<dbReference type="PANTHER" id="PTHR12949">
    <property type="entry name" value="RNA POLYMERASE III DNA DIRECTED -RELATED"/>
    <property type="match status" value="1"/>
</dbReference>
<reference evidence="15 16" key="1">
    <citation type="submission" date="2016-07" db="EMBL/GenBank/DDBJ databases">
        <title>Pervasive Adenine N6-methylation of Active Genes in Fungi.</title>
        <authorList>
            <consortium name="DOE Joint Genome Institute"/>
            <person name="Mondo S.J."/>
            <person name="Dannebaum R.O."/>
            <person name="Kuo R.C."/>
            <person name="Labutti K."/>
            <person name="Haridas S."/>
            <person name="Kuo A."/>
            <person name="Salamov A."/>
            <person name="Ahrendt S.R."/>
            <person name="Lipzen A."/>
            <person name="Sullivan W."/>
            <person name="Andreopoulos W.B."/>
            <person name="Clum A."/>
            <person name="Lindquist E."/>
            <person name="Daum C."/>
            <person name="Ramamoorthy G.K."/>
            <person name="Gryganskyi A."/>
            <person name="Culley D."/>
            <person name="Magnuson J.K."/>
            <person name="James T.Y."/>
            <person name="O'Malley M.A."/>
            <person name="Stajich J.E."/>
            <person name="Spatafora J.W."/>
            <person name="Visel A."/>
            <person name="Grigoriev I.V."/>
        </authorList>
    </citation>
    <scope>NUCLEOTIDE SEQUENCE [LARGE SCALE GENOMIC DNA]</scope>
    <source>
        <strain evidence="15 16">NRRL 3116</strain>
    </source>
</reference>
<comment type="subunit">
    <text evidence="4 10">Component of the RNA polymerase III (Pol III) complex consisting of 17 subunits.</text>
</comment>
<dbReference type="InParanoid" id="A0A1Y2GCT5"/>
<evidence type="ECO:0000256" key="8">
    <source>
        <dbReference type="ARBA" id="ARBA00023242"/>
    </source>
</evidence>
<dbReference type="InterPro" id="IPR055207">
    <property type="entry name" value="POLR3C_WHD"/>
</dbReference>
<sequence length="565" mass="64784">MSRNESRLCRLIVREHFGPTVEKVANILLRKGRMPVGQIVQLTQLKPRQVRECLLVMIQHNIAVYAELQERTRIVTYYEINRSELLHRTLIPRVLQDAHDWYQYDGGLIALTLLAHGKMTIEDCTKEILANHPSPPSSSTTTVSSAPSTTTSSKAQEQRSSSIKKVFTKMVKEKCLIAVRPSDSLSETDKDMAEEKKETDKMAMPPTAAELASIRKNLDVQKAKEQNSGIIGLKRSLESTETDDYSGSKRAKLRDKDLVIVEVVETDVFFKINFERFIIRWRNTEIAKLYENRLNPTATAIMQTMLGLAEERMINVKEDFTTPVSHALLSSALPTNVNMVDTLEFDPQELGSSNIKPKPYECLEKYFQLLEEDAMRVVRKDAGRSGQYIVSLKTAVRILKLNMIRDIVTARFGAPYVRIMNMLLDKGKLEEKQISRYSMMPIKDVREKLTTLCTFGVLSLQEVPKTNERTPSRTFYLWEVLLQKSVDTIVGRLYHTMGNLRQRRFVERNKRAILLEKCERSDVKADQSLLNATERKELEALHTVLEVLEVQELRLAQMVATLREY</sequence>
<dbReference type="Pfam" id="PF22536">
    <property type="entry name" value="WHD_POLR3C"/>
    <property type="match status" value="1"/>
</dbReference>
<dbReference type="Pfam" id="PF05645">
    <property type="entry name" value="RNA_pol_Rpc82"/>
    <property type="match status" value="1"/>
</dbReference>
<feature type="region of interest" description="Disordered" evidence="11">
    <location>
        <begin position="129"/>
        <end position="159"/>
    </location>
</feature>
<proteinExistence type="inferred from homology"/>
<keyword evidence="6 10" id="KW-0240">DNA-directed RNA polymerase</keyword>
<evidence type="ECO:0000256" key="1">
    <source>
        <dbReference type="ARBA" id="ARBA00004123"/>
    </source>
</evidence>
<evidence type="ECO:0000256" key="10">
    <source>
        <dbReference type="RuleBase" id="RU367076"/>
    </source>
</evidence>
<dbReference type="GO" id="GO:0006351">
    <property type="term" value="P:DNA-templated transcription"/>
    <property type="evidence" value="ECO:0007669"/>
    <property type="project" value="InterPro"/>
</dbReference>
<keyword evidence="7 10" id="KW-0804">Transcription</keyword>
<evidence type="ECO:0000256" key="2">
    <source>
        <dbReference type="ARBA" id="ARBA00006835"/>
    </source>
</evidence>
<comment type="similarity">
    <text evidence="3">Belongs to the eukaryotic RPC3/POLR3C RNA polymerase subunit family.</text>
</comment>
<dbReference type="InterPro" id="IPR039748">
    <property type="entry name" value="RPC3"/>
</dbReference>
<dbReference type="RefSeq" id="XP_021877453.1">
    <property type="nucleotide sequence ID" value="XM_022019693.1"/>
</dbReference>
<accession>A0A1Y2GCT5</accession>
<feature type="compositionally biased region" description="Low complexity" evidence="11">
    <location>
        <begin position="137"/>
        <end position="153"/>
    </location>
</feature>
<protein>
    <recommendedName>
        <fullName evidence="5 10">DNA-directed RNA polymerase III subunit RPC3</fullName>
        <shortName evidence="10">RNA polymerase III subunit C3</shortName>
    </recommendedName>
</protein>
<evidence type="ECO:0000259" key="12">
    <source>
        <dbReference type="Pfam" id="PF05645"/>
    </source>
</evidence>
<comment type="caution">
    <text evidence="15">The sequence shown here is derived from an EMBL/GenBank/DDBJ whole genome shotgun (WGS) entry which is preliminary data.</text>
</comment>